<organism evidence="14 15">
    <name type="scientific">Diaphorina citri</name>
    <name type="common">Asian citrus psyllid</name>
    <dbReference type="NCBI Taxonomy" id="121845"/>
    <lineage>
        <taxon>Eukaryota</taxon>
        <taxon>Metazoa</taxon>
        <taxon>Ecdysozoa</taxon>
        <taxon>Arthropoda</taxon>
        <taxon>Hexapoda</taxon>
        <taxon>Insecta</taxon>
        <taxon>Pterygota</taxon>
        <taxon>Neoptera</taxon>
        <taxon>Paraneoptera</taxon>
        <taxon>Hemiptera</taxon>
        <taxon>Sternorrhyncha</taxon>
        <taxon>Psylloidea</taxon>
        <taxon>Psyllidae</taxon>
        <taxon>Diaphorininae</taxon>
        <taxon>Diaphorina</taxon>
    </lineage>
</organism>
<dbReference type="PANTHER" id="PTHR37079">
    <property type="entry name" value="SERINE/THREONINE-PROTEIN KINASE ATM"/>
    <property type="match status" value="1"/>
</dbReference>
<name>A0A1S4EC00_DIACI</name>
<dbReference type="PROSITE" id="PS00916">
    <property type="entry name" value="PI3_4_KINASE_2"/>
    <property type="match status" value="1"/>
</dbReference>
<comment type="catalytic activity">
    <reaction evidence="10">
        <text>L-threonyl-[protein] + ATP = O-phospho-L-threonyl-[protein] + ADP + H(+)</text>
        <dbReference type="Rhea" id="RHEA:46608"/>
        <dbReference type="Rhea" id="RHEA-COMP:11060"/>
        <dbReference type="Rhea" id="RHEA-COMP:11605"/>
        <dbReference type="ChEBI" id="CHEBI:15378"/>
        <dbReference type="ChEBI" id="CHEBI:30013"/>
        <dbReference type="ChEBI" id="CHEBI:30616"/>
        <dbReference type="ChEBI" id="CHEBI:61977"/>
        <dbReference type="ChEBI" id="CHEBI:456216"/>
        <dbReference type="EC" id="2.7.11.1"/>
    </reaction>
</comment>
<evidence type="ECO:0000256" key="7">
    <source>
        <dbReference type="ARBA" id="ARBA00022777"/>
    </source>
</evidence>
<keyword evidence="4" id="KW-0808">Transferase</keyword>
<dbReference type="Gene3D" id="3.30.1010.10">
    <property type="entry name" value="Phosphatidylinositol 3-kinase Catalytic Subunit, Chain A, domain 4"/>
    <property type="match status" value="1"/>
</dbReference>
<dbReference type="PROSITE" id="PS50290">
    <property type="entry name" value="PI3_4_KINASE_3"/>
    <property type="match status" value="1"/>
</dbReference>
<dbReference type="InterPro" id="IPR057564">
    <property type="entry name" value="HEAT_ATR"/>
</dbReference>
<keyword evidence="5" id="KW-0547">Nucleotide-binding</keyword>
<dbReference type="Pfam" id="PF02259">
    <property type="entry name" value="FAT"/>
    <property type="match status" value="1"/>
</dbReference>
<dbReference type="InterPro" id="IPR036940">
    <property type="entry name" value="PI3/4_kinase_cat_sf"/>
</dbReference>
<evidence type="ECO:0000256" key="9">
    <source>
        <dbReference type="ARBA" id="ARBA00023242"/>
    </source>
</evidence>
<dbReference type="GO" id="GO:0005634">
    <property type="term" value="C:nucleus"/>
    <property type="evidence" value="ECO:0007669"/>
    <property type="project" value="UniProtKB-SubCell"/>
</dbReference>
<dbReference type="KEGG" id="dci:103509647"/>
<protein>
    <recommendedName>
        <fullName evidence="2">non-specific serine/threonine protein kinase</fullName>
        <ecNumber evidence="2">2.7.11.1</ecNumber>
    </recommendedName>
</protein>
<dbReference type="Pfam" id="PF23593">
    <property type="entry name" value="HEAT_ATR"/>
    <property type="match status" value="1"/>
</dbReference>
<comment type="subcellular location">
    <subcellularLocation>
        <location evidence="1">Nucleus</location>
    </subcellularLocation>
</comment>
<keyword evidence="3" id="KW-0723">Serine/threonine-protein kinase</keyword>
<keyword evidence="9" id="KW-0539">Nucleus</keyword>
<dbReference type="GO" id="GO:0004674">
    <property type="term" value="F:protein serine/threonine kinase activity"/>
    <property type="evidence" value="ECO:0007669"/>
    <property type="project" value="UniProtKB-KW"/>
</dbReference>
<feature type="domain" description="PI3K/PI4K catalytic" evidence="11">
    <location>
        <begin position="2252"/>
        <end position="2564"/>
    </location>
</feature>
<reference evidence="15" key="1">
    <citation type="submission" date="2025-08" db="UniProtKB">
        <authorList>
            <consortium name="RefSeq"/>
        </authorList>
    </citation>
    <scope>IDENTIFICATION</scope>
</reference>
<feature type="domain" description="FAT" evidence="12">
    <location>
        <begin position="1584"/>
        <end position="2134"/>
    </location>
</feature>
<dbReference type="PROSITE" id="PS51189">
    <property type="entry name" value="FAT"/>
    <property type="match status" value="1"/>
</dbReference>
<evidence type="ECO:0000256" key="3">
    <source>
        <dbReference type="ARBA" id="ARBA00022527"/>
    </source>
</evidence>
<dbReference type="InterPro" id="IPR003151">
    <property type="entry name" value="PIK-rel_kinase_FAT"/>
</dbReference>
<evidence type="ECO:0000313" key="15">
    <source>
        <dbReference type="RefSeq" id="XP_017299751.2"/>
    </source>
</evidence>
<feature type="domain" description="FATC" evidence="13">
    <location>
        <begin position="2574"/>
        <end position="2606"/>
    </location>
</feature>
<dbReference type="Pfam" id="PF00454">
    <property type="entry name" value="PI3_PI4_kinase"/>
    <property type="match status" value="1"/>
</dbReference>
<keyword evidence="7 15" id="KW-0418">Kinase</keyword>
<dbReference type="InterPro" id="IPR003152">
    <property type="entry name" value="FATC_dom"/>
</dbReference>
<dbReference type="PROSITE" id="PS00915">
    <property type="entry name" value="PI3_4_KINASE_1"/>
    <property type="match status" value="1"/>
</dbReference>
<evidence type="ECO:0000256" key="2">
    <source>
        <dbReference type="ARBA" id="ARBA00012513"/>
    </source>
</evidence>
<evidence type="ECO:0000256" key="8">
    <source>
        <dbReference type="ARBA" id="ARBA00022840"/>
    </source>
</evidence>
<evidence type="ECO:0000259" key="12">
    <source>
        <dbReference type="PROSITE" id="PS51189"/>
    </source>
</evidence>
<evidence type="ECO:0000259" key="13">
    <source>
        <dbReference type="PROSITE" id="PS51190"/>
    </source>
</evidence>
<dbReference type="GO" id="GO:0006281">
    <property type="term" value="P:DNA repair"/>
    <property type="evidence" value="ECO:0007669"/>
    <property type="project" value="InterPro"/>
</dbReference>
<dbReference type="SUPFAM" id="SSF56112">
    <property type="entry name" value="Protein kinase-like (PK-like)"/>
    <property type="match status" value="1"/>
</dbReference>
<evidence type="ECO:0000256" key="5">
    <source>
        <dbReference type="ARBA" id="ARBA00022741"/>
    </source>
</evidence>
<dbReference type="Proteomes" id="UP000079169">
    <property type="component" value="Unplaced"/>
</dbReference>
<dbReference type="InterPro" id="IPR018936">
    <property type="entry name" value="PI3/4_kinase_CS"/>
</dbReference>
<dbReference type="PROSITE" id="PS51190">
    <property type="entry name" value="FATC"/>
    <property type="match status" value="1"/>
</dbReference>
<dbReference type="RefSeq" id="XP_017299751.2">
    <property type="nucleotide sequence ID" value="XM_017444262.2"/>
</dbReference>
<dbReference type="EC" id="2.7.11.1" evidence="2"/>
<keyword evidence="14" id="KW-1185">Reference proteome</keyword>
<evidence type="ECO:0000313" key="14">
    <source>
        <dbReference type="Proteomes" id="UP000079169"/>
    </source>
</evidence>
<dbReference type="STRING" id="121845.A0A1S4EC00"/>
<dbReference type="SMART" id="SM01343">
    <property type="entry name" value="FATC"/>
    <property type="match status" value="1"/>
</dbReference>
<evidence type="ECO:0000256" key="4">
    <source>
        <dbReference type="ARBA" id="ARBA00022679"/>
    </source>
</evidence>
<dbReference type="Gene3D" id="1.10.1070.11">
    <property type="entry name" value="Phosphatidylinositol 3-/4-kinase, catalytic domain"/>
    <property type="match status" value="1"/>
</dbReference>
<dbReference type="Pfam" id="PF02260">
    <property type="entry name" value="FATC"/>
    <property type="match status" value="1"/>
</dbReference>
<dbReference type="SMART" id="SM00146">
    <property type="entry name" value="PI3Kc"/>
    <property type="match status" value="1"/>
</dbReference>
<keyword evidence="6" id="KW-0227">DNA damage</keyword>
<evidence type="ECO:0000256" key="1">
    <source>
        <dbReference type="ARBA" id="ARBA00004123"/>
    </source>
</evidence>
<dbReference type="InterPro" id="IPR011009">
    <property type="entry name" value="Kinase-like_dom_sf"/>
</dbReference>
<dbReference type="PANTHER" id="PTHR37079:SF4">
    <property type="entry name" value="SERINE_THREONINE-PROTEIN KINASE ATM"/>
    <property type="match status" value="1"/>
</dbReference>
<evidence type="ECO:0000256" key="10">
    <source>
        <dbReference type="ARBA" id="ARBA00047899"/>
    </source>
</evidence>
<dbReference type="InterPro" id="IPR000403">
    <property type="entry name" value="PI3/4_kinase_cat_dom"/>
</dbReference>
<proteinExistence type="predicted"/>
<dbReference type="GO" id="GO:0005524">
    <property type="term" value="F:ATP binding"/>
    <property type="evidence" value="ECO:0007669"/>
    <property type="project" value="UniProtKB-KW"/>
</dbReference>
<dbReference type="InterPro" id="IPR044107">
    <property type="entry name" value="PIKKc_ATM"/>
</dbReference>
<dbReference type="PaxDb" id="121845-A0A1S4EC00"/>
<dbReference type="CDD" id="cd05171">
    <property type="entry name" value="PIKKc_ATM"/>
    <property type="match status" value="1"/>
</dbReference>
<keyword evidence="8" id="KW-0067">ATP-binding</keyword>
<dbReference type="InterPro" id="IPR014009">
    <property type="entry name" value="PIK_FAT"/>
</dbReference>
<dbReference type="GeneID" id="103509647"/>
<dbReference type="InterPro" id="IPR038980">
    <property type="entry name" value="ATM_plant"/>
</dbReference>
<sequence length="2606" mass="299634">MFTFRIFTFIVNLLEEITDLAENDFLKNNLVSHLISLSTELGPECKAALCKLGEVVLPRLIHLIYEQQKTGSTLAVISQLYKALLSQFNTHHPLGIDCKESFFVGDAEKWNSILKRVYYMIESEISHLQRSKETECNSDFIHLAVHLIGWFYNKSEEVSMCDVTIDLDTSVRAKRMKLTVLRIEYFIQVLEQSNSAYDIWPVLHIVACLVFRFPKLITSEEYKVLLQLFAAYQSNNFTNNEKIMDYLYEAFFSFLFALEHVTFPDDQVNQIWKNIFQNTNKIIGLNQCVRSSHLLLRYLLNLKYDLCHTDLLMQSYTDKVVSLNEESLKTLFFLISKVQINTETRLKLMDWIFQRTTTKITSLHLYTATATMFILCSNVRPLQLETSKSELDHFFAFLQPSSLEYFYTTNNFDQGIFTGKSKVITSWCSSYELDKFIDEKQIIFNESILKNMYEYWSRLVIIMSQKMTNDVLDVNSIDFILNNLSLWIYFSKYNHYLPPQCMLKQSLITSLPDLLSNVLQKLSRLNVLSAETHSTLFNLFHSINESQICLLSSVGTNIIGTYLAAVEVNQLPSGNFLETVMPLSTYPKVIKDLNFQKINLHFSDKQLKIFRHIILLTQFSCNTSGLLSDYQMFVISELFKKAEDYLRDGFKNMHLLTSTFLIDKVVLMENVDSRSMEFCVLTFLDMCKAWVRQSDVVEYILLPLLKKMLHKVQCKHETFREKLLSYLTNFYTLMNKGFFGASVQVKIVECFGLLAEIDSKIEWTLSTADCLLIKQELQVQSQPLIIEILAIVKSSFHSVRIQAIQYLPFIFQSSTLKILEPMISTDKMFDLLTNALEGTLLLDDNFTQSEYVDESVNRTASFLHAIASIISSCPCVSRKMLFYSCVMFVKKKFNVNLLRKLVFLILKHMNINVKQLMTENMFYILTAWYDSFETLLTFPYHILSLDINTFLNANLIHIVTVLYINKNGNEIGHYAKLLSKDVSSLVLVALPKILALGSRDMIVSSEQFESCDLVRNKLEDVLLELLCNVSDYKHLNMKACVPQPCASNITFIQLKSRLEFLTIKLDLNVSPIQYLCQNKPSSIQKIHLHLSRAIYEARSSEFRIEAIHRYEMFLQLLEPILNQSNDLILDFLIHSVIYTLLHTLGSSNEAVDCANIVLNCMNRFLHATLPQCSSIISTLLPCLVGSLVPITHAQLKKECLCIIEFLVVDHCKELREGILALDPFPHSEDYKVISQVYNNFRGYLPRTCLSKEIGHFVASTYSNPHCKITQQCRLEGLNNIDHLLTHERKDLNIINSSQLSNFELDKLEKMMNRLIFILSELARSPDSEISNKALVCLGKIGPYSMNSTALASHESQMNTAHTSNGDLMLTQVITAKLILYLSSSNVKVVSIASECLFNLLDTPEGRSIVDKLSSAQRKFIYPMLPTHNKCLVKASLEDLFDERKFKELIDVTGLWVPNTATTYERWISHLTANMIICFETSKCYLKYLIELCSIKTDFAEEILRYLIYFIIRIPSETREAENILTTRIGYFFSCHHNAVSSRNSTDGEIHMNKKAIKCLLDVIHFVRINQDSPDKTLLRVNYLHVAQAALYCSAPFSAIFYSHISSEQLCSELELEYRDQSLSTLDYICNYRSTEGPNLQDILRRAYTEINDLDAVQGCGNAHLRELSSRIVHYQNANNWQRVLQCSDILMSTSGQSEQMKMSLAKCGLYFIQTRISESQDLEASWRLSQWDYADDLSEEPTFDLYHYRALKCLHQGETIQCMDNINAARKSLVNFLCLTDMECTKQVQLVLSKLRMLQEIQEFTEVDSNDIIIHKWEENQFIGDVDFKLIEPILYQRCILLDESCDESMAIVPYYLKIAQRARIANHFHIAERILTTVDGKSLSKFDKFQVLFELSQLLWDRNEIEAARASLRIILPKMHDESKCKLIYSQALRTYGCWQASTKSENLSSIIRKYLQPALEILLCDQLHERLKAYNCLATYADEKQLQISDILISVSKMQRPDVPYGSKIEMKQQAIDARETETHKLERKTYLHMSMKYYIKSLAEGNLNDIKAFRVVSLWLDNIDDTDLLNMLAKSIITVPSYKFVKVLPQLVARISNVQNKPNALILQVIEKCAVDHPHHTLPLIMAVANSLKDEIYIKKSSELPVKSSTMESRIKGADYVIMKLKKLESPFCKNLVEITRQQEALSYAYIIFANYVLGDARYSASKHTIPSSQQLIKIKDFDQICVSTMNLKLNIDGIYDSIVGIHKFDRTYCIPGGVNEPKKITCIGTDGHRYIQLLKGKDDPRQDAVMQQVFTIMNDLLKSKRNLSVMTYKVVPLSQMSGIIEWCTNSLPVCLYLLGDNTTLGAHAKYNPQDITHRKCRECLEKLHKASAPTSKKLNEYLNICKKFKPVFRYFFLEQFQNPNEWYNMQTNYTRSVATSSMIGYILGLGDRHLNNILINLKTAQVIHIDFGIAFEQGLILPTPETVPFRLTRDVEDGMGVTGTEGTFKKTCETTLSVLRENSETLLTILEVLLYDPLYTWTLTPSKAAERQKVTNSKNVNTETNVPVNKIAARALFRLKQKLQGIEEGNVFSVEGQVSILIQRAKDPENLCRLFPGWQPYL</sequence>
<gene>
    <name evidence="15" type="primary">LOC103509647</name>
</gene>
<accession>A0A1S4EC00</accession>
<evidence type="ECO:0000259" key="11">
    <source>
        <dbReference type="PROSITE" id="PS50290"/>
    </source>
</evidence>
<evidence type="ECO:0000256" key="6">
    <source>
        <dbReference type="ARBA" id="ARBA00022763"/>
    </source>
</evidence>